<name>A0ACC6PN53_9ACTN</name>
<protein>
    <submittedName>
        <fullName evidence="1">ScbR family autoregulator-binding transcription factor</fullName>
    </submittedName>
</protein>
<organism evidence="1 2">
    <name type="scientific">Streptomyces achmelvichensis</name>
    <dbReference type="NCBI Taxonomy" id="3134111"/>
    <lineage>
        <taxon>Bacteria</taxon>
        <taxon>Bacillati</taxon>
        <taxon>Actinomycetota</taxon>
        <taxon>Actinomycetes</taxon>
        <taxon>Kitasatosporales</taxon>
        <taxon>Streptomycetaceae</taxon>
        <taxon>Streptomyces</taxon>
    </lineage>
</organism>
<dbReference type="EMBL" id="JBBKAJ010000022">
    <property type="protein sequence ID" value="MEJ8632902.1"/>
    <property type="molecule type" value="Genomic_DNA"/>
</dbReference>
<gene>
    <name evidence="1" type="ORF">WKI67_05795</name>
</gene>
<reference evidence="1" key="1">
    <citation type="submission" date="2024-03" db="EMBL/GenBank/DDBJ databases">
        <title>Novel Streptomyces species of biotechnological and ecological value are a feature of Machair soil.</title>
        <authorList>
            <person name="Prole J.R."/>
            <person name="Goodfellow M."/>
            <person name="Allenby N."/>
            <person name="Ward A.C."/>
        </authorList>
    </citation>
    <scope>NUCLEOTIDE SEQUENCE</scope>
    <source>
        <strain evidence="1">MS2.AVA.5</strain>
    </source>
</reference>
<comment type="caution">
    <text evidence="1">The sequence shown here is derived from an EMBL/GenBank/DDBJ whole genome shotgun (WGS) entry which is preliminary data.</text>
</comment>
<keyword evidence="2" id="KW-1185">Reference proteome</keyword>
<proteinExistence type="predicted"/>
<evidence type="ECO:0000313" key="1">
    <source>
        <dbReference type="EMBL" id="MEJ8632902.1"/>
    </source>
</evidence>
<accession>A0ACC6PN53</accession>
<sequence length="217" mass="23685">MKQQERAVRTRRALIHSAAEAFQQHGYVQARLAQISADAGVSPGALHFHFENKAALARAVQASAGMRLRRAAGAAARRPGVNALQRLTDASHALAEQLRTDVVARAGYRLSCERTRTIAHRGGQDLCGQWQTYVQQQLTEAARHNLLTEAAIPHETAASIVAATTGLETLARHDATWLSHETLTNWWELALRCLATPTTLPTLQPAGTHTPRPPHPQ</sequence>
<dbReference type="Proteomes" id="UP001377168">
    <property type="component" value="Unassembled WGS sequence"/>
</dbReference>
<evidence type="ECO:0000313" key="2">
    <source>
        <dbReference type="Proteomes" id="UP001377168"/>
    </source>
</evidence>